<dbReference type="InterPro" id="IPR017900">
    <property type="entry name" value="4Fe4S_Fe_S_CS"/>
</dbReference>
<dbReference type="Gene3D" id="3.30.70.20">
    <property type="match status" value="2"/>
</dbReference>
<dbReference type="AlphaFoldDB" id="A0A2T0AT69"/>
<evidence type="ECO:0000256" key="3">
    <source>
        <dbReference type="ARBA" id="ARBA00023004"/>
    </source>
</evidence>
<protein>
    <submittedName>
        <fullName evidence="6">Tetrathionate reductase subunit B</fullName>
    </submittedName>
</protein>
<dbReference type="Proteomes" id="UP000238415">
    <property type="component" value="Unassembled WGS sequence"/>
</dbReference>
<proteinExistence type="predicted"/>
<dbReference type="EMBL" id="PVXM01000019">
    <property type="protein sequence ID" value="PRR73620.1"/>
    <property type="molecule type" value="Genomic_DNA"/>
</dbReference>
<keyword evidence="1" id="KW-0004">4Fe-4S</keyword>
<dbReference type="Pfam" id="PF13247">
    <property type="entry name" value="Fer4_11"/>
    <property type="match status" value="2"/>
</dbReference>
<accession>A0A2T0AT69</accession>
<feature type="domain" description="4Fe-4S ferredoxin-type" evidence="5">
    <location>
        <begin position="127"/>
        <end position="156"/>
    </location>
</feature>
<reference evidence="6 7" key="1">
    <citation type="submission" date="2018-03" db="EMBL/GenBank/DDBJ databases">
        <title>Genome sequence of Moorella humiferrea DSM 23265.</title>
        <authorList>
            <person name="Poehlein A."/>
            <person name="Daniel R."/>
        </authorList>
    </citation>
    <scope>NUCLEOTIDE SEQUENCE [LARGE SCALE GENOMIC DNA]</scope>
    <source>
        <strain evidence="6 7">DSM 23265</strain>
    </source>
</reference>
<gene>
    <name evidence="6" type="primary">ttrB_3</name>
    <name evidence="6" type="ORF">MOHU_11550</name>
</gene>
<dbReference type="PROSITE" id="PS00198">
    <property type="entry name" value="4FE4S_FER_1"/>
    <property type="match status" value="1"/>
</dbReference>
<name>A0A2T0AT69_9FIRM</name>
<keyword evidence="2" id="KW-0479">Metal-binding</keyword>
<dbReference type="GO" id="GO:0051539">
    <property type="term" value="F:4 iron, 4 sulfur cluster binding"/>
    <property type="evidence" value="ECO:0007669"/>
    <property type="project" value="UniProtKB-KW"/>
</dbReference>
<sequence>MGLTIWPAVKTFAGGNNDLKIAPGADADKKWGLVIDMKKCWPRYQEGCRQCFAACQKAHNIPAIPNKEEEIKWIWTEPFVNAFPEQENEYITAGIKDKPFIVLCNHCENPPCVRVCPTKATFKRQDGIVMMDYHRCIGCRYCMAACPYGARSFNFCDPRPYIKEPNADFPTREKGVVEKCNFCVERIDRGETPACVAACPGGALIFGDLNDPGSEVRRILAERYTIRRKPELGTHPSVFYLI</sequence>
<dbReference type="GO" id="GO:0046872">
    <property type="term" value="F:metal ion binding"/>
    <property type="evidence" value="ECO:0007669"/>
    <property type="project" value="UniProtKB-KW"/>
</dbReference>
<evidence type="ECO:0000313" key="6">
    <source>
        <dbReference type="EMBL" id="PRR73620.1"/>
    </source>
</evidence>
<keyword evidence="3" id="KW-0408">Iron</keyword>
<organism evidence="6 7">
    <name type="scientific">Neomoorella humiferrea</name>
    <dbReference type="NCBI Taxonomy" id="676965"/>
    <lineage>
        <taxon>Bacteria</taxon>
        <taxon>Bacillati</taxon>
        <taxon>Bacillota</taxon>
        <taxon>Clostridia</taxon>
        <taxon>Neomoorellales</taxon>
        <taxon>Neomoorellaceae</taxon>
        <taxon>Neomoorella</taxon>
    </lineage>
</organism>
<keyword evidence="7" id="KW-1185">Reference proteome</keyword>
<dbReference type="InterPro" id="IPR054822">
    <property type="entry name" value="DsrO-like"/>
</dbReference>
<dbReference type="NCBIfam" id="NF045797">
    <property type="entry name" value="DsrO"/>
    <property type="match status" value="1"/>
</dbReference>
<keyword evidence="4" id="KW-0411">Iron-sulfur</keyword>
<comment type="caution">
    <text evidence="6">The sequence shown here is derived from an EMBL/GenBank/DDBJ whole genome shotgun (WGS) entry which is preliminary data.</text>
</comment>
<evidence type="ECO:0000256" key="2">
    <source>
        <dbReference type="ARBA" id="ARBA00022723"/>
    </source>
</evidence>
<dbReference type="InterPro" id="IPR017896">
    <property type="entry name" value="4Fe4S_Fe-S-bd"/>
</dbReference>
<evidence type="ECO:0000256" key="1">
    <source>
        <dbReference type="ARBA" id="ARBA00022485"/>
    </source>
</evidence>
<evidence type="ECO:0000259" key="5">
    <source>
        <dbReference type="PROSITE" id="PS51379"/>
    </source>
</evidence>
<evidence type="ECO:0000256" key="4">
    <source>
        <dbReference type="ARBA" id="ARBA00023014"/>
    </source>
</evidence>
<evidence type="ECO:0000313" key="7">
    <source>
        <dbReference type="Proteomes" id="UP000238415"/>
    </source>
</evidence>
<dbReference type="CDD" id="cd10551">
    <property type="entry name" value="PsrB"/>
    <property type="match status" value="1"/>
</dbReference>
<dbReference type="PROSITE" id="PS51379">
    <property type="entry name" value="4FE4S_FER_2"/>
    <property type="match status" value="1"/>
</dbReference>
<dbReference type="SUPFAM" id="SSF54862">
    <property type="entry name" value="4Fe-4S ferredoxins"/>
    <property type="match status" value="1"/>
</dbReference>
<dbReference type="InterPro" id="IPR050954">
    <property type="entry name" value="ET_IronSulfur_Cluster-Binding"/>
</dbReference>
<dbReference type="PANTHER" id="PTHR43177">
    <property type="entry name" value="PROTEIN NRFC"/>
    <property type="match status" value="1"/>
</dbReference>
<dbReference type="PANTHER" id="PTHR43177:SF3">
    <property type="entry name" value="PROTEIN NRFC HOMOLOG"/>
    <property type="match status" value="1"/>
</dbReference>